<feature type="region of interest" description="Disordered" evidence="1">
    <location>
        <begin position="159"/>
        <end position="387"/>
    </location>
</feature>
<name>A0A495X005_9PSEU</name>
<feature type="compositionally biased region" description="Gly residues" evidence="1">
    <location>
        <begin position="355"/>
        <end position="371"/>
    </location>
</feature>
<comment type="caution">
    <text evidence="2">The sequence shown here is derived from an EMBL/GenBank/DDBJ whole genome shotgun (WGS) entry which is preliminary data.</text>
</comment>
<accession>A0A495X005</accession>
<dbReference type="SUPFAM" id="SSF140453">
    <property type="entry name" value="EsxAB dimer-like"/>
    <property type="match status" value="1"/>
</dbReference>
<dbReference type="Proteomes" id="UP000272729">
    <property type="component" value="Unassembled WGS sequence"/>
</dbReference>
<feature type="compositionally biased region" description="Low complexity" evidence="1">
    <location>
        <begin position="159"/>
        <end position="170"/>
    </location>
</feature>
<organism evidence="2 3">
    <name type="scientific">Saccharothrix variisporea</name>
    <dbReference type="NCBI Taxonomy" id="543527"/>
    <lineage>
        <taxon>Bacteria</taxon>
        <taxon>Bacillati</taxon>
        <taxon>Actinomycetota</taxon>
        <taxon>Actinomycetes</taxon>
        <taxon>Pseudonocardiales</taxon>
        <taxon>Pseudonocardiaceae</taxon>
        <taxon>Saccharothrix</taxon>
    </lineage>
</organism>
<dbReference type="Gene3D" id="1.20.1260.20">
    <property type="entry name" value="PPE superfamily"/>
    <property type="match status" value="1"/>
</dbReference>
<protein>
    <recommendedName>
        <fullName evidence="4">PPE family protein</fullName>
    </recommendedName>
</protein>
<proteinExistence type="predicted"/>
<dbReference type="RefSeq" id="WP_121216797.1">
    <property type="nucleotide sequence ID" value="NZ_JBIUBA010000011.1"/>
</dbReference>
<dbReference type="InterPro" id="IPR038332">
    <property type="entry name" value="PPE_sf"/>
</dbReference>
<dbReference type="OrthoDB" id="3615918at2"/>
<evidence type="ECO:0000313" key="2">
    <source>
        <dbReference type="EMBL" id="RKT66886.1"/>
    </source>
</evidence>
<dbReference type="EMBL" id="RBXR01000001">
    <property type="protein sequence ID" value="RKT66886.1"/>
    <property type="molecule type" value="Genomic_DNA"/>
</dbReference>
<dbReference type="AlphaFoldDB" id="A0A495X005"/>
<feature type="compositionally biased region" description="Low complexity" evidence="1">
    <location>
        <begin position="182"/>
        <end position="191"/>
    </location>
</feature>
<reference evidence="2 3" key="1">
    <citation type="submission" date="2018-10" db="EMBL/GenBank/DDBJ databases">
        <title>Sequencing the genomes of 1000 actinobacteria strains.</title>
        <authorList>
            <person name="Klenk H.-P."/>
        </authorList>
    </citation>
    <scope>NUCLEOTIDE SEQUENCE [LARGE SCALE GENOMIC DNA]</scope>
    <source>
        <strain evidence="2 3">DSM 43911</strain>
    </source>
</reference>
<feature type="compositionally biased region" description="Basic and acidic residues" evidence="1">
    <location>
        <begin position="378"/>
        <end position="387"/>
    </location>
</feature>
<keyword evidence="3" id="KW-1185">Reference proteome</keyword>
<dbReference type="InterPro" id="IPR036689">
    <property type="entry name" value="ESAT-6-like_sf"/>
</dbReference>
<sequence length="415" mass="41169">MTGLSGYEIYLMVSQSAGPEVLTQAADLARDAGVRVQAAGDQARQLSATIPTTWGGAAADRAVQAGQPIEQGLRGAQEHVEQLDAAVRAQAQNYARFRPLVWPMATPEPPELTLYDQLTPWDTDNELARKQWFEADANNRRVYAEYVEATRQNQAMLPQAAPAPSGAQGANTAVQSAGGSGARSASSAPPQVGGGGSTTPSSAGAAGAGGGGQASAPPEVGGSGKTPAGGGKTAASNAGGEDGDLAGRVPAVPGSGAAKQPADRTALADSPGVPGGVPGGLPITATPRSGRDTERPSSVPKSDHLGGGGAAPVLPGGVAIGDPTGTRGQRGALGAGDRTGVMGRTPSGSPVAAGAGAGAAAGRPGVAGMGGFAPHAPHARDDDDREHKRTVYLDEDTDELFGRLPTSTVPVIGED</sequence>
<evidence type="ECO:0000256" key="1">
    <source>
        <dbReference type="SAM" id="MobiDB-lite"/>
    </source>
</evidence>
<evidence type="ECO:0000313" key="3">
    <source>
        <dbReference type="Proteomes" id="UP000272729"/>
    </source>
</evidence>
<feature type="compositionally biased region" description="Gly residues" evidence="1">
    <location>
        <begin position="221"/>
        <end position="232"/>
    </location>
</feature>
<evidence type="ECO:0008006" key="4">
    <source>
        <dbReference type="Google" id="ProtNLM"/>
    </source>
</evidence>
<gene>
    <name evidence="2" type="ORF">DFJ66_0050</name>
</gene>